<feature type="non-terminal residue" evidence="2">
    <location>
        <position position="125"/>
    </location>
</feature>
<evidence type="ECO:0000313" key="2">
    <source>
        <dbReference type="EMBL" id="ECQ9024391.1"/>
    </source>
</evidence>
<dbReference type="EMBL" id="AAKDLR010000207">
    <property type="protein sequence ID" value="ECQ9024391.1"/>
    <property type="molecule type" value="Genomic_DNA"/>
</dbReference>
<gene>
    <name evidence="2" type="ORF">F0H25_09945</name>
</gene>
<feature type="coiled-coil region" evidence="1">
    <location>
        <begin position="20"/>
        <end position="47"/>
    </location>
</feature>
<sequence>LYYDLDEVAPILQNGYRLKAEASDINYDKAKAEKSSLEANAKREADAEALIAQMMGVDKKDLAQSSLTTQAPIPINNDTSKLTDDNASTDLQAAAAMDVRLQFILDNISTKFSQAANAFKEKNYQ</sequence>
<comment type="caution">
    <text evidence="2">The sequence shown here is derived from an EMBL/GenBank/DDBJ whole genome shotgun (WGS) entry which is preliminary data.</text>
</comment>
<proteinExistence type="predicted"/>
<name>A0A5Z0FAG0_CAMJU</name>
<feature type="non-terminal residue" evidence="2">
    <location>
        <position position="1"/>
    </location>
</feature>
<organism evidence="2">
    <name type="scientific">Campylobacter jejuni</name>
    <dbReference type="NCBI Taxonomy" id="197"/>
    <lineage>
        <taxon>Bacteria</taxon>
        <taxon>Pseudomonadati</taxon>
        <taxon>Campylobacterota</taxon>
        <taxon>Epsilonproteobacteria</taxon>
        <taxon>Campylobacterales</taxon>
        <taxon>Campylobacteraceae</taxon>
        <taxon>Campylobacter</taxon>
    </lineage>
</organism>
<protein>
    <submittedName>
        <fullName evidence="2">Iron permease</fullName>
    </submittedName>
</protein>
<dbReference type="AlphaFoldDB" id="A0A5Z0FAG0"/>
<evidence type="ECO:0000256" key="1">
    <source>
        <dbReference type="SAM" id="Coils"/>
    </source>
</evidence>
<keyword evidence="1" id="KW-0175">Coiled coil</keyword>
<accession>A0A5Z0FAG0</accession>
<reference evidence="2" key="1">
    <citation type="submission" date="2019-08" db="EMBL/GenBank/DDBJ databases">
        <authorList>
            <person name="Ashton P.M."/>
            <person name="Dallman T."/>
            <person name="Nair S."/>
            <person name="De Pinna E."/>
            <person name="Peters T."/>
            <person name="Grant K."/>
        </authorList>
    </citation>
    <scope>NUCLEOTIDE SEQUENCE</scope>
    <source>
        <strain evidence="2">264094</strain>
    </source>
</reference>